<dbReference type="InterPro" id="IPR029052">
    <property type="entry name" value="Metallo-depent_PP-like"/>
</dbReference>
<organism evidence="6 7">
    <name type="scientific">Marinoscillum luteum</name>
    <dbReference type="NCBI Taxonomy" id="861051"/>
    <lineage>
        <taxon>Bacteria</taxon>
        <taxon>Pseudomonadati</taxon>
        <taxon>Bacteroidota</taxon>
        <taxon>Cytophagia</taxon>
        <taxon>Cytophagales</taxon>
        <taxon>Reichenbachiellaceae</taxon>
        <taxon>Marinoscillum</taxon>
    </lineage>
</organism>
<dbReference type="InterPro" id="IPR006179">
    <property type="entry name" value="5_nucleotidase/apyrase"/>
</dbReference>
<comment type="caution">
    <text evidence="6">The sequence shown here is derived from an EMBL/GenBank/DDBJ whole genome shotgun (WGS) entry which is preliminary data.</text>
</comment>
<dbReference type="PANTHER" id="PTHR11575">
    <property type="entry name" value="5'-NUCLEOTIDASE-RELATED"/>
    <property type="match status" value="1"/>
</dbReference>
<evidence type="ECO:0000313" key="7">
    <source>
        <dbReference type="Proteomes" id="UP001610063"/>
    </source>
</evidence>
<keyword evidence="2 3" id="KW-0732">Signal</keyword>
<dbReference type="EMBL" id="JBIPKE010000019">
    <property type="protein sequence ID" value="MFH6985046.1"/>
    <property type="molecule type" value="Genomic_DNA"/>
</dbReference>
<name>A0ABW7NBW6_9BACT</name>
<evidence type="ECO:0000256" key="1">
    <source>
        <dbReference type="ARBA" id="ARBA00006654"/>
    </source>
</evidence>
<dbReference type="PRINTS" id="PR01607">
    <property type="entry name" value="APYRASEFAMLY"/>
</dbReference>
<gene>
    <name evidence="6" type="ORF">ACHKAR_16440</name>
</gene>
<dbReference type="InterPro" id="IPR036907">
    <property type="entry name" value="5'-Nucleotdase_C_sf"/>
</dbReference>
<dbReference type="SUPFAM" id="SSF55816">
    <property type="entry name" value="5'-nucleotidase (syn. UDP-sugar hydrolase), C-terminal domain"/>
    <property type="match status" value="1"/>
</dbReference>
<dbReference type="Gene3D" id="3.90.780.10">
    <property type="entry name" value="5'-Nucleotidase, C-terminal domain"/>
    <property type="match status" value="1"/>
</dbReference>
<dbReference type="RefSeq" id="WP_395418503.1">
    <property type="nucleotide sequence ID" value="NZ_JBIPKE010000019.1"/>
</dbReference>
<dbReference type="SUPFAM" id="SSF56300">
    <property type="entry name" value="Metallo-dependent phosphatases"/>
    <property type="match status" value="1"/>
</dbReference>
<dbReference type="PROSITE" id="PS00786">
    <property type="entry name" value="5_NUCLEOTIDASE_2"/>
    <property type="match status" value="1"/>
</dbReference>
<feature type="domain" description="5'-Nucleotidase C-terminal" evidence="5">
    <location>
        <begin position="316"/>
        <end position="401"/>
    </location>
</feature>
<dbReference type="Pfam" id="PF00149">
    <property type="entry name" value="Metallophos"/>
    <property type="match status" value="1"/>
</dbReference>
<dbReference type="InterPro" id="IPR006146">
    <property type="entry name" value="5'-Nucleotdase_CS"/>
</dbReference>
<proteinExistence type="inferred from homology"/>
<feature type="signal peptide" evidence="3">
    <location>
        <begin position="1"/>
        <end position="21"/>
    </location>
</feature>
<evidence type="ECO:0000313" key="6">
    <source>
        <dbReference type="EMBL" id="MFH6985046.1"/>
    </source>
</evidence>
<dbReference type="Proteomes" id="UP001610063">
    <property type="component" value="Unassembled WGS sequence"/>
</dbReference>
<dbReference type="InterPro" id="IPR008334">
    <property type="entry name" value="5'-Nucleotdase_C"/>
</dbReference>
<sequence>MKPYLHLLLAIVILSCGDHTAIDPEQPTDSADTLTIFFINDQHGQLSNFAKIKHIVDKEKATNEHVLLVCAGDMFSGNPIVDQYEKKGYPMIDIMNKTGFDVSVLGNHEFDYGPSHLKDRVLQAEFDWVCANVDMKNSGVPQPDPFKTLTIGNLNVTFLGLVETFGKPGAIIPATHPWRVTEMQFRRHTDILAKYRTLKEDEGADVLIALTHLGTQNDLELAEIFPELDAVIGGHSHQKVNLTINETPVVQAGSYLALLGRLDLIVDKARITSSDVSFIDLHDYAERDQDLADLIATYNNAPQFNEVIGVALSDHDRNELGCFYTTALMDYLQVDMSFQNGGGIRSGIDAGDITTLEIYNMDPFNNQSVIFTMTAQEVSDFFTESRAGVHVSGVDFQQNGSTLVLYKDGKAIPPEDLVTIGINDYIPAVYDQYFPLEKAEIQGLTTAETIIAYLKTINATLDDEGCNRYFQY</sequence>
<keyword evidence="3" id="KW-0547">Nucleotide-binding</keyword>
<evidence type="ECO:0000259" key="4">
    <source>
        <dbReference type="Pfam" id="PF00149"/>
    </source>
</evidence>
<dbReference type="Pfam" id="PF02872">
    <property type="entry name" value="5_nucleotid_C"/>
    <property type="match status" value="1"/>
</dbReference>
<comment type="similarity">
    <text evidence="1 3">Belongs to the 5'-nucleotidase family.</text>
</comment>
<feature type="domain" description="Calcineurin-like phosphoesterase" evidence="4">
    <location>
        <begin position="35"/>
        <end position="238"/>
    </location>
</feature>
<evidence type="ECO:0000256" key="2">
    <source>
        <dbReference type="ARBA" id="ARBA00022729"/>
    </source>
</evidence>
<protein>
    <submittedName>
        <fullName evidence="6">Bifunctional metallophosphatase/5'-nucleotidase</fullName>
    </submittedName>
</protein>
<keyword evidence="7" id="KW-1185">Reference proteome</keyword>
<dbReference type="Gene3D" id="3.60.21.10">
    <property type="match status" value="1"/>
</dbReference>
<keyword evidence="3" id="KW-0378">Hydrolase</keyword>
<evidence type="ECO:0000256" key="3">
    <source>
        <dbReference type="RuleBase" id="RU362119"/>
    </source>
</evidence>
<feature type="chain" id="PRO_5044985789" evidence="3">
    <location>
        <begin position="22"/>
        <end position="472"/>
    </location>
</feature>
<accession>A0ABW7NBW6</accession>
<reference evidence="6 7" key="1">
    <citation type="journal article" date="2013" name="Int. J. Syst. Evol. Microbiol.">
        <title>Marinoscillum luteum sp. nov., isolated from marine sediment.</title>
        <authorList>
            <person name="Cha I.T."/>
            <person name="Park S.J."/>
            <person name="Kim S.J."/>
            <person name="Kim J.G."/>
            <person name="Jung M.Y."/>
            <person name="Shin K.S."/>
            <person name="Kwon K.K."/>
            <person name="Yang S.H."/>
            <person name="Seo Y.S."/>
            <person name="Rhee S.K."/>
        </authorList>
    </citation>
    <scope>NUCLEOTIDE SEQUENCE [LARGE SCALE GENOMIC DNA]</scope>
    <source>
        <strain evidence="6 7">KCTC 23939</strain>
    </source>
</reference>
<dbReference type="PROSITE" id="PS51257">
    <property type="entry name" value="PROKAR_LIPOPROTEIN"/>
    <property type="match status" value="1"/>
</dbReference>
<dbReference type="InterPro" id="IPR004843">
    <property type="entry name" value="Calcineurin-like_PHP"/>
</dbReference>
<dbReference type="PANTHER" id="PTHR11575:SF24">
    <property type="entry name" value="5'-NUCLEOTIDASE"/>
    <property type="match status" value="1"/>
</dbReference>
<evidence type="ECO:0000259" key="5">
    <source>
        <dbReference type="Pfam" id="PF02872"/>
    </source>
</evidence>
<dbReference type="CDD" id="cd00845">
    <property type="entry name" value="MPP_UshA_N_like"/>
    <property type="match status" value="1"/>
</dbReference>